<keyword evidence="1" id="KW-0813">Transport</keyword>
<evidence type="ECO:0000313" key="9">
    <source>
        <dbReference type="Proteomes" id="UP000280292"/>
    </source>
</evidence>
<dbReference type="GO" id="GO:0020037">
    <property type="term" value="F:heme binding"/>
    <property type="evidence" value="ECO:0007669"/>
    <property type="project" value="InterPro"/>
</dbReference>
<keyword evidence="3 6" id="KW-0479">Metal-binding</keyword>
<dbReference type="InterPro" id="IPR002327">
    <property type="entry name" value="Cyt_c_1A/1B"/>
</dbReference>
<dbReference type="AlphaFoldDB" id="A0A3M2VJJ4"/>
<evidence type="ECO:0000256" key="4">
    <source>
        <dbReference type="ARBA" id="ARBA00022982"/>
    </source>
</evidence>
<keyword evidence="4" id="KW-0249">Electron transport</keyword>
<gene>
    <name evidence="8" type="ORF">ALQ95_04963</name>
</gene>
<evidence type="ECO:0000256" key="6">
    <source>
        <dbReference type="PROSITE-ProRule" id="PRU00433"/>
    </source>
</evidence>
<dbReference type="InterPro" id="IPR036909">
    <property type="entry name" value="Cyt_c-like_dom_sf"/>
</dbReference>
<accession>A0A3M2VJJ4</accession>
<dbReference type="Proteomes" id="UP000280292">
    <property type="component" value="Unassembled WGS sequence"/>
</dbReference>
<evidence type="ECO:0000256" key="2">
    <source>
        <dbReference type="ARBA" id="ARBA00022617"/>
    </source>
</evidence>
<evidence type="ECO:0000259" key="7">
    <source>
        <dbReference type="PROSITE" id="PS51007"/>
    </source>
</evidence>
<dbReference type="InterPro" id="IPR009056">
    <property type="entry name" value="Cyt_c-like_dom"/>
</dbReference>
<evidence type="ECO:0000313" key="8">
    <source>
        <dbReference type="EMBL" id="RML39461.1"/>
    </source>
</evidence>
<reference evidence="8 9" key="1">
    <citation type="submission" date="2018-08" db="EMBL/GenBank/DDBJ databases">
        <title>Recombination of ecologically and evolutionarily significant loci maintains genetic cohesion in the Pseudomonas syringae species complex.</title>
        <authorList>
            <person name="Dillon M."/>
            <person name="Thakur S."/>
            <person name="Almeida R.N.D."/>
            <person name="Weir B.S."/>
            <person name="Guttman D.S."/>
        </authorList>
    </citation>
    <scope>NUCLEOTIDE SEQUENCE [LARGE SCALE GENOMIC DNA]</scope>
    <source>
        <strain evidence="8 9">ICMP 3883</strain>
    </source>
</reference>
<evidence type="ECO:0000256" key="5">
    <source>
        <dbReference type="ARBA" id="ARBA00023004"/>
    </source>
</evidence>
<dbReference type="GO" id="GO:0046872">
    <property type="term" value="F:metal ion binding"/>
    <property type="evidence" value="ECO:0007669"/>
    <property type="project" value="UniProtKB-KW"/>
</dbReference>
<dbReference type="SUPFAM" id="SSF46626">
    <property type="entry name" value="Cytochrome c"/>
    <property type="match status" value="1"/>
</dbReference>
<protein>
    <submittedName>
        <fullName evidence="8">Cytochrome c2</fullName>
    </submittedName>
</protein>
<dbReference type="GO" id="GO:0009055">
    <property type="term" value="F:electron transfer activity"/>
    <property type="evidence" value="ECO:0007669"/>
    <property type="project" value="InterPro"/>
</dbReference>
<dbReference type="PANTHER" id="PTHR11961">
    <property type="entry name" value="CYTOCHROME C"/>
    <property type="match status" value="1"/>
</dbReference>
<dbReference type="EMBL" id="RBNR01000323">
    <property type="protein sequence ID" value="RML39461.1"/>
    <property type="molecule type" value="Genomic_DNA"/>
</dbReference>
<dbReference type="PRINTS" id="PR00604">
    <property type="entry name" value="CYTCHRMECIAB"/>
</dbReference>
<name>A0A3M2VJJ4_PSESI</name>
<sequence>MSAPPRWRVTSVTSMSCRARYLPASDCRKIALTFVAFEEAAPARCGISMKRTALFVLALALHPMAQGAGDAEGGKAVFTRLCSGCHKIGPSARSAFGPPLNGIIGRQAGQQEGYVYTDAMKNSGLIWTREELRTYIKDPGEVVPGTRMKLWWMGNDEKMEDLLEYLDANK</sequence>
<dbReference type="Pfam" id="PF00034">
    <property type="entry name" value="Cytochrom_C"/>
    <property type="match status" value="1"/>
</dbReference>
<proteinExistence type="predicted"/>
<keyword evidence="2 6" id="KW-0349">Heme</keyword>
<keyword evidence="5 6" id="KW-0408">Iron</keyword>
<organism evidence="8 9">
    <name type="scientific">Pseudomonas syringae pv. ribicola</name>
    <dbReference type="NCBI Taxonomy" id="55398"/>
    <lineage>
        <taxon>Bacteria</taxon>
        <taxon>Pseudomonadati</taxon>
        <taxon>Pseudomonadota</taxon>
        <taxon>Gammaproteobacteria</taxon>
        <taxon>Pseudomonadales</taxon>
        <taxon>Pseudomonadaceae</taxon>
        <taxon>Pseudomonas</taxon>
    </lineage>
</organism>
<comment type="caution">
    <text evidence="8">The sequence shown here is derived from an EMBL/GenBank/DDBJ whole genome shotgun (WGS) entry which is preliminary data.</text>
</comment>
<evidence type="ECO:0000256" key="1">
    <source>
        <dbReference type="ARBA" id="ARBA00022448"/>
    </source>
</evidence>
<dbReference type="PROSITE" id="PS51007">
    <property type="entry name" value="CYTC"/>
    <property type="match status" value="1"/>
</dbReference>
<dbReference type="Gene3D" id="1.10.760.10">
    <property type="entry name" value="Cytochrome c-like domain"/>
    <property type="match status" value="1"/>
</dbReference>
<evidence type="ECO:0000256" key="3">
    <source>
        <dbReference type="ARBA" id="ARBA00022723"/>
    </source>
</evidence>
<feature type="domain" description="Cytochrome c" evidence="7">
    <location>
        <begin position="69"/>
        <end position="170"/>
    </location>
</feature>